<dbReference type="Pfam" id="PF02929">
    <property type="entry name" value="Bgal_small_N"/>
    <property type="match status" value="1"/>
</dbReference>
<evidence type="ECO:0000313" key="14">
    <source>
        <dbReference type="Proteomes" id="UP000823661"/>
    </source>
</evidence>
<dbReference type="InterPro" id="IPR032312">
    <property type="entry name" value="LacZ_4"/>
</dbReference>
<dbReference type="SUPFAM" id="SSF49785">
    <property type="entry name" value="Galactose-binding domain-like"/>
    <property type="match status" value="1"/>
</dbReference>
<feature type="domain" description="Beta galactosidase small chain/" evidence="12">
    <location>
        <begin position="757"/>
        <end position="1032"/>
    </location>
</feature>
<keyword evidence="11" id="KW-0732">Signal</keyword>
<dbReference type="AlphaFoldDB" id="A0A9D9ENX1"/>
<dbReference type="GO" id="GO:0005990">
    <property type="term" value="P:lactose catabolic process"/>
    <property type="evidence" value="ECO:0007669"/>
    <property type="project" value="TreeGrafter"/>
</dbReference>
<dbReference type="SUPFAM" id="SSF51445">
    <property type="entry name" value="(Trans)glycosidases"/>
    <property type="match status" value="1"/>
</dbReference>
<dbReference type="InterPro" id="IPR006104">
    <property type="entry name" value="Glyco_hydro_2_N"/>
</dbReference>
<dbReference type="GO" id="GO:0030246">
    <property type="term" value="F:carbohydrate binding"/>
    <property type="evidence" value="ECO:0007669"/>
    <property type="project" value="InterPro"/>
</dbReference>
<dbReference type="PANTHER" id="PTHR46323:SF2">
    <property type="entry name" value="BETA-GALACTOSIDASE"/>
    <property type="match status" value="1"/>
</dbReference>
<evidence type="ECO:0000256" key="4">
    <source>
        <dbReference type="ARBA" id="ARBA00011245"/>
    </source>
</evidence>
<protein>
    <recommendedName>
        <fullName evidence="5 10">Beta-galactosidase</fullName>
        <ecNumber evidence="5 10">3.2.1.23</ecNumber>
    </recommendedName>
    <alternativeName>
        <fullName evidence="9 10">Lactase</fullName>
    </alternativeName>
</protein>
<reference evidence="13" key="1">
    <citation type="submission" date="2020-10" db="EMBL/GenBank/DDBJ databases">
        <authorList>
            <person name="Gilroy R."/>
        </authorList>
    </citation>
    <scope>NUCLEOTIDE SEQUENCE</scope>
    <source>
        <strain evidence="13">B1-20833</strain>
    </source>
</reference>
<evidence type="ECO:0000256" key="2">
    <source>
        <dbReference type="ARBA" id="ARBA00001913"/>
    </source>
</evidence>
<sequence>MGTITRQKLLAAAVSALAAMTAVPSGAQSFEEWKDPELNEVNRAPMHASFFAYADKDEAALETREKSENYMTLNGQWKFKWVRHSWQRPTGFWETGFDDTDWGQMPVPGIWELNGYGDPIYLNIGYAWRGNHSNNPPYVPEEENHVGSYRKTVNIPADWNGKEIIAHFGAVASNMYLWVNGKFVGYSEDSRLEAEFDVTRYVKPGENVFALQVFRWCDGSYLEDQDFFRHTGISRDCYLYAREKGGIRDIRITPDLDAAYTDGSLAVEISTSGNCSIALSLTDADGNEVAGTTLDGRGHLSTEISVAAPYKWTAETPYLYTLTATSSVKGRILEVIPVKVGFRKVEIVGSQVLVNGKPVLFKGANRHEMDPDGGSAVSYERMVQDVLRMKEMNINAVRTCHYPDDYRFYELCDRYGLYMVAEANIESHGMGYEDLTLAKVDEYKVAHLERNIRNVQRNFNFPSIIFWSLGNEAGDGPNFTACYEWVKNEDPSRPVQYERAQHGSNTDIFCPMYYTYDACVEYCENNPPKPLIQCEYAHAMGNSEGGFKEYWDLARRYPSYQGGFIWDFVDQSIHWTGKDGKKIYAYGGDFNEYDPSDYNFCDNGLISPDRVFNPHAYEVAYVHQPIWTSDAGDGKVEIYNEYFFRDLSAYYMEWTVLADGDAVKKGVIYDLDVAPHERKVYDLGIDLAGLPAGKELMLNVEYRLKSEEGLLPAGHVTAYGQICLAPYSWGDAAPGSRLLSNIEDGAPEICKSDGRILVSGEDFAIGFSKLTGYISLYEYKGKEMLEEGSTLRPNFWRAPTDNDFGANLQTKYAVWKNPEIRLESLEYSTEGQLAKISARYGMPSVKGTITMDYLVSNAGKVQVSYRFDATEGAEIPDMFRFGLRMEMPEEFDTVNYYGRGPWENYSDRMESAVVGLYRQSVEEQFYPYIRPQETGTKSDLRWWEVLDISGTGLRFSSDAPFSASALEYSIETLDEGAAKINRHQTDVVKGGMTYLCIDKAQMGLGCIDSWGALPLEKYRLHCSDRSFTLLIEPVEHSL</sequence>
<evidence type="ECO:0000256" key="8">
    <source>
        <dbReference type="ARBA" id="ARBA00023295"/>
    </source>
</evidence>
<evidence type="ECO:0000313" key="13">
    <source>
        <dbReference type="EMBL" id="MBO8451566.1"/>
    </source>
</evidence>
<keyword evidence="7" id="KW-0106">Calcium</keyword>
<evidence type="ECO:0000256" key="1">
    <source>
        <dbReference type="ARBA" id="ARBA00001412"/>
    </source>
</evidence>
<evidence type="ECO:0000256" key="3">
    <source>
        <dbReference type="ARBA" id="ARBA00007401"/>
    </source>
</evidence>
<dbReference type="InterPro" id="IPR011013">
    <property type="entry name" value="Gal_mutarotase_sf_dom"/>
</dbReference>
<dbReference type="InterPro" id="IPR006103">
    <property type="entry name" value="Glyco_hydro_2_cat"/>
</dbReference>
<accession>A0A9D9ENX1</accession>
<dbReference type="Pfam" id="PF16353">
    <property type="entry name" value="LacZ_4"/>
    <property type="match status" value="1"/>
</dbReference>
<dbReference type="EMBL" id="JADIMI010000014">
    <property type="protein sequence ID" value="MBO8451566.1"/>
    <property type="molecule type" value="Genomic_DNA"/>
</dbReference>
<feature type="chain" id="PRO_5038604397" description="Beta-galactosidase" evidence="11">
    <location>
        <begin position="28"/>
        <end position="1038"/>
    </location>
</feature>
<dbReference type="Gene3D" id="2.60.40.10">
    <property type="entry name" value="Immunoglobulins"/>
    <property type="match status" value="2"/>
</dbReference>
<name>A0A9D9ENX1_9BACT</name>
<comment type="similarity">
    <text evidence="3 10">Belongs to the glycosyl hydrolase 2 family.</text>
</comment>
<keyword evidence="8 10" id="KW-0326">Glycosidase</keyword>
<dbReference type="Gene3D" id="3.20.20.80">
    <property type="entry name" value="Glycosidases"/>
    <property type="match status" value="1"/>
</dbReference>
<keyword evidence="6 10" id="KW-0378">Hydrolase</keyword>
<dbReference type="GO" id="GO:0004565">
    <property type="term" value="F:beta-galactosidase activity"/>
    <property type="evidence" value="ECO:0007669"/>
    <property type="project" value="UniProtKB-EC"/>
</dbReference>
<dbReference type="InterPro" id="IPR014718">
    <property type="entry name" value="GH-type_carb-bd"/>
</dbReference>
<evidence type="ECO:0000259" key="12">
    <source>
        <dbReference type="SMART" id="SM01038"/>
    </source>
</evidence>
<dbReference type="SMART" id="SM01038">
    <property type="entry name" value="Bgal_small_N"/>
    <property type="match status" value="1"/>
</dbReference>
<dbReference type="GO" id="GO:0009341">
    <property type="term" value="C:beta-galactosidase complex"/>
    <property type="evidence" value="ECO:0007669"/>
    <property type="project" value="InterPro"/>
</dbReference>
<dbReference type="Pfam" id="PF02836">
    <property type="entry name" value="Glyco_hydro_2_C"/>
    <property type="match status" value="1"/>
</dbReference>
<dbReference type="InterPro" id="IPR013783">
    <property type="entry name" value="Ig-like_fold"/>
</dbReference>
<dbReference type="Gene3D" id="2.70.98.10">
    <property type="match status" value="1"/>
</dbReference>
<comment type="caution">
    <text evidence="13">The sequence shown here is derived from an EMBL/GenBank/DDBJ whole genome shotgun (WGS) entry which is preliminary data.</text>
</comment>
<dbReference type="InterPro" id="IPR004199">
    <property type="entry name" value="B-gal_small/dom_5"/>
</dbReference>
<dbReference type="Pfam" id="PF00703">
    <property type="entry name" value="Glyco_hydro_2"/>
    <property type="match status" value="1"/>
</dbReference>
<comment type="catalytic activity">
    <reaction evidence="1 10">
        <text>Hydrolysis of terminal non-reducing beta-D-galactose residues in beta-D-galactosides.</text>
        <dbReference type="EC" id="3.2.1.23"/>
    </reaction>
</comment>
<comment type="cofactor">
    <cofactor evidence="2">
        <name>Ca(2+)</name>
        <dbReference type="ChEBI" id="CHEBI:29108"/>
    </cofactor>
</comment>
<dbReference type="Pfam" id="PF02837">
    <property type="entry name" value="Glyco_hydro_2_N"/>
    <property type="match status" value="1"/>
</dbReference>
<evidence type="ECO:0000256" key="11">
    <source>
        <dbReference type="SAM" id="SignalP"/>
    </source>
</evidence>
<dbReference type="InterPro" id="IPR017853">
    <property type="entry name" value="GH"/>
</dbReference>
<dbReference type="InterPro" id="IPR036156">
    <property type="entry name" value="Beta-gal/glucu_dom_sf"/>
</dbReference>
<dbReference type="Proteomes" id="UP000823661">
    <property type="component" value="Unassembled WGS sequence"/>
</dbReference>
<evidence type="ECO:0000256" key="7">
    <source>
        <dbReference type="ARBA" id="ARBA00022837"/>
    </source>
</evidence>
<reference evidence="13" key="2">
    <citation type="journal article" date="2021" name="PeerJ">
        <title>Extensive microbial diversity within the chicken gut microbiome revealed by metagenomics and culture.</title>
        <authorList>
            <person name="Gilroy R."/>
            <person name="Ravi A."/>
            <person name="Getino M."/>
            <person name="Pursley I."/>
            <person name="Horton D.L."/>
            <person name="Alikhan N.F."/>
            <person name="Baker D."/>
            <person name="Gharbi K."/>
            <person name="Hall N."/>
            <person name="Watson M."/>
            <person name="Adriaenssens E.M."/>
            <person name="Foster-Nyarko E."/>
            <person name="Jarju S."/>
            <person name="Secka A."/>
            <person name="Antonio M."/>
            <person name="Oren A."/>
            <person name="Chaudhuri R.R."/>
            <person name="La Ragione R."/>
            <person name="Hildebrand F."/>
            <person name="Pallen M.J."/>
        </authorList>
    </citation>
    <scope>NUCLEOTIDE SEQUENCE</scope>
    <source>
        <strain evidence="13">B1-20833</strain>
    </source>
</reference>
<evidence type="ECO:0000256" key="5">
    <source>
        <dbReference type="ARBA" id="ARBA00012756"/>
    </source>
</evidence>
<proteinExistence type="inferred from homology"/>
<dbReference type="InterPro" id="IPR006101">
    <property type="entry name" value="Glyco_hydro_2"/>
</dbReference>
<dbReference type="PANTHER" id="PTHR46323">
    <property type="entry name" value="BETA-GALACTOSIDASE"/>
    <property type="match status" value="1"/>
</dbReference>
<dbReference type="FunFam" id="3.20.20.80:FF:000121">
    <property type="entry name" value="Beta-galactosidase"/>
    <property type="match status" value="1"/>
</dbReference>
<feature type="signal peptide" evidence="11">
    <location>
        <begin position="1"/>
        <end position="27"/>
    </location>
</feature>
<gene>
    <name evidence="13" type="ORF">IAC06_01610</name>
</gene>
<dbReference type="InterPro" id="IPR008979">
    <property type="entry name" value="Galactose-bd-like_sf"/>
</dbReference>
<organism evidence="13 14">
    <name type="scientific">Candidatus Cryptobacteroides intestinavium</name>
    <dbReference type="NCBI Taxonomy" id="2840766"/>
    <lineage>
        <taxon>Bacteria</taxon>
        <taxon>Pseudomonadati</taxon>
        <taxon>Bacteroidota</taxon>
        <taxon>Bacteroidia</taxon>
        <taxon>Bacteroidales</taxon>
        <taxon>Candidatus Cryptobacteroides</taxon>
    </lineage>
</organism>
<evidence type="ECO:0000256" key="9">
    <source>
        <dbReference type="ARBA" id="ARBA00032230"/>
    </source>
</evidence>
<dbReference type="SUPFAM" id="SSF49303">
    <property type="entry name" value="beta-Galactosidase/glucuronidase domain"/>
    <property type="match status" value="2"/>
</dbReference>
<dbReference type="InterPro" id="IPR050347">
    <property type="entry name" value="Bact_Beta-galactosidase"/>
</dbReference>
<dbReference type="InterPro" id="IPR006102">
    <property type="entry name" value="Ig-like_GH2"/>
</dbReference>
<comment type="subunit">
    <text evidence="4">Monomer.</text>
</comment>
<dbReference type="PROSITE" id="PS00719">
    <property type="entry name" value="GLYCOSYL_HYDROL_F2_1"/>
    <property type="match status" value="1"/>
</dbReference>
<dbReference type="InterPro" id="IPR023230">
    <property type="entry name" value="Glyco_hydro_2_CS"/>
</dbReference>
<evidence type="ECO:0000256" key="6">
    <source>
        <dbReference type="ARBA" id="ARBA00022801"/>
    </source>
</evidence>
<dbReference type="PRINTS" id="PR00132">
    <property type="entry name" value="GLHYDRLASE2"/>
</dbReference>
<evidence type="ECO:0000256" key="10">
    <source>
        <dbReference type="RuleBase" id="RU361154"/>
    </source>
</evidence>
<dbReference type="Gene3D" id="2.60.120.260">
    <property type="entry name" value="Galactose-binding domain-like"/>
    <property type="match status" value="1"/>
</dbReference>
<dbReference type="EC" id="3.2.1.23" evidence="5 10"/>
<dbReference type="SUPFAM" id="SSF74650">
    <property type="entry name" value="Galactose mutarotase-like"/>
    <property type="match status" value="1"/>
</dbReference>